<sequence length="418" mass="46183">MKQTMKPFLLSAVILLLAGCLGDISNEVDEGRTEYQPNQVDVQTTTNQLANNYYRAAIVDGKYQPSSSASTYYAVNSARNIRALEDGLLRMSQSIFPTDQYFMREGQVIGRETLTSWVGRESETNPEGLNPALPEIESIAEETSELNMEEATLEDGSPADELNEAANLETTTTEVDSQVTDVAPTPVYLSQIMEKNLLVETEEGYSLSGIVIGLAMNSVYEYQDSEGVIHTQEISVGEMRERGRQLANIIVGRLRNSQDLRSVPIAVGIFRNAPNEEIVGGTFLLDGISREGNSVTDWTEINEYRIALPILNPQDGDEQFSYFDNFRQQIVNFFPNLNGIVGEALYINDGLAALHIEIVTQFYQKSEIIALEQHITDVAQSTLPGGIEIEIKITSDVGVEGYVGRPAGATQFESHVFN</sequence>
<name>A0A2I1K054_9LACT</name>
<accession>A0A2I1K054</accession>
<dbReference type="Proteomes" id="UP000234384">
    <property type="component" value="Unassembled WGS sequence"/>
</dbReference>
<dbReference type="Pfam" id="PF07537">
    <property type="entry name" value="CamS"/>
    <property type="match status" value="2"/>
</dbReference>
<gene>
    <name evidence="2" type="ORF">CYJ57_04335</name>
</gene>
<reference evidence="2 3" key="1">
    <citation type="submission" date="2017-12" db="EMBL/GenBank/DDBJ databases">
        <title>Phylogenetic diversity of female urinary microbiome.</title>
        <authorList>
            <person name="Thomas-White K."/>
            <person name="Wolfe A.J."/>
        </authorList>
    </citation>
    <scope>NUCLEOTIDE SEQUENCE [LARGE SCALE GENOMIC DNA]</scope>
    <source>
        <strain evidence="2 3">UMB0898</strain>
    </source>
</reference>
<comment type="caution">
    <text evidence="2">The sequence shown here is derived from an EMBL/GenBank/DDBJ whole genome shotgun (WGS) entry which is preliminary data.</text>
</comment>
<evidence type="ECO:0000256" key="1">
    <source>
        <dbReference type="SAM" id="SignalP"/>
    </source>
</evidence>
<proteinExistence type="predicted"/>
<dbReference type="CDD" id="cd13441">
    <property type="entry name" value="CamS_repeat_1"/>
    <property type="match status" value="1"/>
</dbReference>
<dbReference type="InterPro" id="IPR011426">
    <property type="entry name" value="CamS"/>
</dbReference>
<keyword evidence="1" id="KW-0732">Signal</keyword>
<organism evidence="2 3">
    <name type="scientific">Falseniella ignava</name>
    <dbReference type="NCBI Taxonomy" id="137730"/>
    <lineage>
        <taxon>Bacteria</taxon>
        <taxon>Bacillati</taxon>
        <taxon>Bacillota</taxon>
        <taxon>Bacilli</taxon>
        <taxon>Lactobacillales</taxon>
        <taxon>Aerococcaceae</taxon>
        <taxon>Falseniella</taxon>
    </lineage>
</organism>
<evidence type="ECO:0000313" key="3">
    <source>
        <dbReference type="Proteomes" id="UP000234384"/>
    </source>
</evidence>
<evidence type="ECO:0000313" key="2">
    <source>
        <dbReference type="EMBL" id="PKY89074.1"/>
    </source>
</evidence>
<dbReference type="Gene3D" id="3.10.570.10">
    <property type="entry name" value="sex pheromone staph- cam373 precursor domain"/>
    <property type="match status" value="1"/>
</dbReference>
<dbReference type="CDD" id="cd13440">
    <property type="entry name" value="CamS_repeat_2"/>
    <property type="match status" value="1"/>
</dbReference>
<dbReference type="AlphaFoldDB" id="A0A2I1K054"/>
<dbReference type="PIRSF" id="PIRSF012509">
    <property type="entry name" value="CamS"/>
    <property type="match status" value="1"/>
</dbReference>
<dbReference type="EMBL" id="PKHE01000009">
    <property type="protein sequence ID" value="PKY89074.1"/>
    <property type="molecule type" value="Genomic_DNA"/>
</dbReference>
<feature type="chain" id="PRO_5039596777" evidence="1">
    <location>
        <begin position="26"/>
        <end position="418"/>
    </location>
</feature>
<dbReference type="PROSITE" id="PS51257">
    <property type="entry name" value="PROKAR_LIPOPROTEIN"/>
    <property type="match status" value="1"/>
</dbReference>
<dbReference type="OrthoDB" id="9795361at2"/>
<protein>
    <submittedName>
        <fullName evidence="2">CamS family sex pheromone protein</fullName>
    </submittedName>
</protein>
<feature type="signal peptide" evidence="1">
    <location>
        <begin position="1"/>
        <end position="25"/>
    </location>
</feature>